<evidence type="ECO:0000256" key="3">
    <source>
        <dbReference type="ARBA" id="ARBA00004887"/>
    </source>
</evidence>
<reference evidence="13" key="1">
    <citation type="submission" date="2011-12" db="EMBL/GenBank/DDBJ databases">
        <title>The complete genome of chromosome of Sulfobacillus acidophilus DSM 10332.</title>
        <authorList>
            <person name="Lucas S."/>
            <person name="Han J."/>
            <person name="Lapidus A."/>
            <person name="Bruce D."/>
            <person name="Goodwin L."/>
            <person name="Pitluck S."/>
            <person name="Peters L."/>
            <person name="Kyrpides N."/>
            <person name="Mavromatis K."/>
            <person name="Ivanova N."/>
            <person name="Mikhailova N."/>
            <person name="Chertkov O."/>
            <person name="Saunders E."/>
            <person name="Detter J.C."/>
            <person name="Tapia R."/>
            <person name="Han C."/>
            <person name="Land M."/>
            <person name="Hauser L."/>
            <person name="Markowitz V."/>
            <person name="Cheng J.-F."/>
            <person name="Hugenholtz P."/>
            <person name="Woyke T."/>
            <person name="Wu D."/>
            <person name="Pukall R."/>
            <person name="Gehrich-Schroeter G."/>
            <person name="Schneider S."/>
            <person name="Klenk H.-P."/>
            <person name="Eisen J.A."/>
        </authorList>
    </citation>
    <scope>NUCLEOTIDE SEQUENCE [LARGE SCALE GENOMIC DNA]</scope>
    <source>
        <strain evidence="13">ATCC 700253 / DSM 10332 / NAL</strain>
    </source>
</reference>
<evidence type="ECO:0000256" key="9">
    <source>
        <dbReference type="NCBIfam" id="TIGR00187"/>
    </source>
</evidence>
<dbReference type="EMBL" id="CP003179">
    <property type="protein sequence ID" value="AEW03784.1"/>
    <property type="molecule type" value="Genomic_DNA"/>
</dbReference>
<sequence>MFTGLVEAVGHIVRQRRESDQVTIRLTIQAPFAEELVLGESVAVDGVCLTVIDITRETFDVQVSPTTLHLTTLGTVTTGRPVNLERSVTPSTRLGGHWVLGHVDTRGVIRDIRTDGDIHYVTIQYPPEFSRWLLPRGSITVDGVSLTLVEHDAPTFSVTIIPHTWQMTALSDWTPGQPVNLEFDVLGKYVEHLLHPYLPSTEKGKEAPR</sequence>
<evidence type="ECO:0000256" key="5">
    <source>
        <dbReference type="ARBA" id="ARBA00013950"/>
    </source>
</evidence>
<gene>
    <name evidence="12" type="ordered locus">Sulac_0212</name>
</gene>
<feature type="domain" description="Lumazine-binding" evidence="11">
    <location>
        <begin position="1"/>
        <end position="97"/>
    </location>
</feature>
<keyword evidence="8" id="KW-0677">Repeat</keyword>
<evidence type="ECO:0000259" key="11">
    <source>
        <dbReference type="PROSITE" id="PS51177"/>
    </source>
</evidence>
<dbReference type="Gene3D" id="2.40.30.20">
    <property type="match status" value="2"/>
</dbReference>
<dbReference type="EC" id="2.5.1.9" evidence="4 9"/>
<feature type="repeat" description="Lumazine-binding" evidence="10">
    <location>
        <begin position="98"/>
        <end position="194"/>
    </location>
</feature>
<dbReference type="PANTHER" id="PTHR21098:SF12">
    <property type="entry name" value="RIBOFLAVIN SYNTHASE"/>
    <property type="match status" value="1"/>
</dbReference>
<evidence type="ECO:0000256" key="1">
    <source>
        <dbReference type="ARBA" id="ARBA00000968"/>
    </source>
</evidence>
<dbReference type="PATRIC" id="fig|679936.5.peg.216"/>
<dbReference type="HOGENOM" id="CLU_034388_2_0_9"/>
<dbReference type="PROSITE" id="PS51177">
    <property type="entry name" value="LUMAZINE_BIND"/>
    <property type="match status" value="2"/>
</dbReference>
<dbReference type="InterPro" id="IPR026017">
    <property type="entry name" value="Lumazine-bd_dom"/>
</dbReference>
<dbReference type="CDD" id="cd00402">
    <property type="entry name" value="Riboflavin_synthase_like"/>
    <property type="match status" value="1"/>
</dbReference>
<dbReference type="PANTHER" id="PTHR21098">
    <property type="entry name" value="RIBOFLAVIN SYNTHASE ALPHA CHAIN"/>
    <property type="match status" value="1"/>
</dbReference>
<dbReference type="InterPro" id="IPR017938">
    <property type="entry name" value="Riboflavin_synthase-like_b-brl"/>
</dbReference>
<keyword evidence="7 12" id="KW-0808">Transferase</keyword>
<dbReference type="InterPro" id="IPR023366">
    <property type="entry name" value="ATP_synth_asu-like_sf"/>
</dbReference>
<evidence type="ECO:0000256" key="4">
    <source>
        <dbReference type="ARBA" id="ARBA00012827"/>
    </source>
</evidence>
<feature type="repeat" description="Lumazine-binding" evidence="10">
    <location>
        <begin position="1"/>
        <end position="97"/>
    </location>
</feature>
<dbReference type="GO" id="GO:0004746">
    <property type="term" value="F:riboflavin synthase activity"/>
    <property type="evidence" value="ECO:0007669"/>
    <property type="project" value="UniProtKB-UniRule"/>
</dbReference>
<evidence type="ECO:0000256" key="2">
    <source>
        <dbReference type="ARBA" id="ARBA00002803"/>
    </source>
</evidence>
<evidence type="ECO:0000256" key="8">
    <source>
        <dbReference type="ARBA" id="ARBA00022737"/>
    </source>
</evidence>
<evidence type="ECO:0000256" key="7">
    <source>
        <dbReference type="ARBA" id="ARBA00022679"/>
    </source>
</evidence>
<comment type="function">
    <text evidence="2">Catalyzes the dismutation of two molecules of 6,7-dimethyl-8-ribityllumazine, resulting in the formation of riboflavin and 5-amino-6-(D-ribitylamino)uracil.</text>
</comment>
<reference evidence="12 13" key="2">
    <citation type="journal article" date="2012" name="Stand. Genomic Sci.">
        <title>Complete genome sequence of the moderately thermophilic mineral-sulfide-oxidizing firmicute Sulfobacillus acidophilus type strain (NAL(T)).</title>
        <authorList>
            <person name="Anderson I."/>
            <person name="Chertkov O."/>
            <person name="Chen A."/>
            <person name="Saunders E."/>
            <person name="Lapidus A."/>
            <person name="Nolan M."/>
            <person name="Lucas S."/>
            <person name="Hammon N."/>
            <person name="Deshpande S."/>
            <person name="Cheng J.F."/>
            <person name="Han C."/>
            <person name="Tapia R."/>
            <person name="Goodwin L.A."/>
            <person name="Pitluck S."/>
            <person name="Liolios K."/>
            <person name="Pagani I."/>
            <person name="Ivanova N."/>
            <person name="Mikhailova N."/>
            <person name="Pati A."/>
            <person name="Palaniappan K."/>
            <person name="Land M."/>
            <person name="Pan C."/>
            <person name="Rohde M."/>
            <person name="Pukall R."/>
            <person name="Goker M."/>
            <person name="Detter J.C."/>
            <person name="Woyke T."/>
            <person name="Bristow J."/>
            <person name="Eisen J.A."/>
            <person name="Markowitz V."/>
            <person name="Hugenholtz P."/>
            <person name="Kyrpides N.C."/>
            <person name="Klenk H.P."/>
            <person name="Mavromatis K."/>
        </authorList>
    </citation>
    <scope>NUCLEOTIDE SEQUENCE [LARGE SCALE GENOMIC DNA]</scope>
    <source>
        <strain evidence="13">ATCC 700253 / DSM 10332 / NAL</strain>
    </source>
</reference>
<comment type="pathway">
    <text evidence="3">Cofactor biosynthesis; riboflavin biosynthesis; riboflavin from 2-hydroxy-3-oxobutyl phosphate and 5-amino-6-(D-ribitylamino)uracil: step 2/2.</text>
</comment>
<dbReference type="Proteomes" id="UP000005439">
    <property type="component" value="Chromosome"/>
</dbReference>
<comment type="catalytic activity">
    <reaction evidence="1">
        <text>2 6,7-dimethyl-8-(1-D-ribityl)lumazine + H(+) = 5-amino-6-(D-ribitylamino)uracil + riboflavin</text>
        <dbReference type="Rhea" id="RHEA:20772"/>
        <dbReference type="ChEBI" id="CHEBI:15378"/>
        <dbReference type="ChEBI" id="CHEBI:15934"/>
        <dbReference type="ChEBI" id="CHEBI:57986"/>
        <dbReference type="ChEBI" id="CHEBI:58201"/>
        <dbReference type="EC" id="2.5.1.9"/>
    </reaction>
</comment>
<evidence type="ECO:0000256" key="10">
    <source>
        <dbReference type="PROSITE-ProRule" id="PRU00524"/>
    </source>
</evidence>
<dbReference type="PIRSF" id="PIRSF000498">
    <property type="entry name" value="Riboflavin_syn_A"/>
    <property type="match status" value="1"/>
</dbReference>
<dbReference type="SUPFAM" id="SSF63380">
    <property type="entry name" value="Riboflavin synthase domain-like"/>
    <property type="match status" value="2"/>
</dbReference>
<keyword evidence="6" id="KW-0686">Riboflavin biosynthesis</keyword>
<evidence type="ECO:0000313" key="12">
    <source>
        <dbReference type="EMBL" id="AEW03784.1"/>
    </source>
</evidence>
<dbReference type="KEGG" id="sap:Sulac_0212"/>
<evidence type="ECO:0000256" key="6">
    <source>
        <dbReference type="ARBA" id="ARBA00022619"/>
    </source>
</evidence>
<protein>
    <recommendedName>
        <fullName evidence="5 9">Riboflavin synthase</fullName>
        <ecNumber evidence="4 9">2.5.1.9</ecNumber>
    </recommendedName>
</protein>
<dbReference type="FunFam" id="2.40.30.20:FF:000004">
    <property type="entry name" value="Riboflavin synthase, alpha subunit"/>
    <property type="match status" value="1"/>
</dbReference>
<dbReference type="NCBIfam" id="TIGR00187">
    <property type="entry name" value="ribE"/>
    <property type="match status" value="1"/>
</dbReference>
<dbReference type="STRING" id="679936.Sulac_0212"/>
<proteinExistence type="predicted"/>
<dbReference type="Pfam" id="PF00677">
    <property type="entry name" value="Lum_binding"/>
    <property type="match status" value="2"/>
</dbReference>
<dbReference type="AlphaFoldDB" id="G8TWT6"/>
<name>G8TWT6_SULAD</name>
<evidence type="ECO:0000313" key="13">
    <source>
        <dbReference type="Proteomes" id="UP000005439"/>
    </source>
</evidence>
<organism evidence="12 13">
    <name type="scientific">Sulfobacillus acidophilus (strain ATCC 700253 / DSM 10332 / NAL)</name>
    <dbReference type="NCBI Taxonomy" id="679936"/>
    <lineage>
        <taxon>Bacteria</taxon>
        <taxon>Bacillati</taxon>
        <taxon>Bacillota</taxon>
        <taxon>Clostridia</taxon>
        <taxon>Eubacteriales</taxon>
        <taxon>Clostridiales Family XVII. Incertae Sedis</taxon>
        <taxon>Sulfobacillus</taxon>
    </lineage>
</organism>
<dbReference type="NCBIfam" id="NF006767">
    <property type="entry name" value="PRK09289.1"/>
    <property type="match status" value="1"/>
</dbReference>
<feature type="domain" description="Lumazine-binding" evidence="11">
    <location>
        <begin position="98"/>
        <end position="194"/>
    </location>
</feature>
<dbReference type="GO" id="GO:0009231">
    <property type="term" value="P:riboflavin biosynthetic process"/>
    <property type="evidence" value="ECO:0007669"/>
    <property type="project" value="UniProtKB-KW"/>
</dbReference>
<accession>G8TWT6</accession>
<dbReference type="InterPro" id="IPR001783">
    <property type="entry name" value="Lumazine-bd"/>
</dbReference>
<keyword evidence="13" id="KW-1185">Reference proteome</keyword>